<evidence type="ECO:0000256" key="5">
    <source>
        <dbReference type="ARBA" id="ARBA00023315"/>
    </source>
</evidence>
<evidence type="ECO:0000256" key="4">
    <source>
        <dbReference type="ARBA" id="ARBA00023098"/>
    </source>
</evidence>
<name>A0A6A7XZ32_9HYPH</name>
<dbReference type="InterPro" id="IPR001451">
    <property type="entry name" value="Hexapep"/>
</dbReference>
<sequence length="289" mass="30085">MSTAASGGEGSIVAPGIDASAVIHPTAIVHEGARVGANVRIGPYSIIGPHVSLGDDVIIEAHVIVDGHTEIGARCQIYPFAAIGLPPQDRKFRGEASRLTIGTDTVLREYVTINPGTEGGGGVTVIGDRCLILTHAHVAHDCHLGTGVLLVNNVMLAGHVTIGDYASLGGGSAVHQFVRIGAYSFLGGLAGLGNDLIPFGMAVGNRAALCGLNIVGLKRHGFAREEIYALRRAYRRLFGEDGTLAERTAAVAAEFSEPSVQRVVSFLKEGGDRSVCIPEIGARPLPTED</sequence>
<evidence type="ECO:0000259" key="7">
    <source>
        <dbReference type="Pfam" id="PF13720"/>
    </source>
</evidence>
<dbReference type="InterPro" id="IPR037157">
    <property type="entry name" value="Acetyltransf_C_sf"/>
</dbReference>
<dbReference type="Pfam" id="PF13720">
    <property type="entry name" value="Acetyltransf_11"/>
    <property type="match status" value="1"/>
</dbReference>
<gene>
    <name evidence="6 8" type="primary">lpxA</name>
    <name evidence="8" type="ORF">F0357_05085</name>
</gene>
<comment type="pathway">
    <text evidence="6">Glycolipid biosynthesis; lipid IV(A) biosynthesis; lipid IV(A) from (3R)-3-hydroxytetradecanoyl-[acyl-carrier-protein] and UDP-N-acetyl-alpha-D-glucosamine: step 1/6.</text>
</comment>
<dbReference type="InterPro" id="IPR029098">
    <property type="entry name" value="Acetyltransf_C"/>
</dbReference>
<evidence type="ECO:0000313" key="8">
    <source>
        <dbReference type="EMBL" id="MQT12050.1"/>
    </source>
</evidence>
<accession>A0A6A7XZ32</accession>
<keyword evidence="9" id="KW-1185">Reference proteome</keyword>
<dbReference type="EMBL" id="VWNA01000001">
    <property type="protein sequence ID" value="MQT12050.1"/>
    <property type="molecule type" value="Genomic_DNA"/>
</dbReference>
<comment type="catalytic activity">
    <reaction evidence="6">
        <text>a (3R)-hydroxyacyl-[ACP] + UDP-N-acetyl-alpha-D-glucosamine = a UDP-3-O-[(3R)-3-hydroxyacyl]-N-acetyl-alpha-D-glucosamine + holo-[ACP]</text>
        <dbReference type="Rhea" id="RHEA:67812"/>
        <dbReference type="Rhea" id="RHEA-COMP:9685"/>
        <dbReference type="Rhea" id="RHEA-COMP:9945"/>
        <dbReference type="ChEBI" id="CHEBI:57705"/>
        <dbReference type="ChEBI" id="CHEBI:64479"/>
        <dbReference type="ChEBI" id="CHEBI:78827"/>
        <dbReference type="ChEBI" id="CHEBI:173225"/>
        <dbReference type="EC" id="2.3.1.129"/>
    </reaction>
</comment>
<dbReference type="Pfam" id="PF00132">
    <property type="entry name" value="Hexapep"/>
    <property type="match status" value="1"/>
</dbReference>
<dbReference type="PIRSF" id="PIRSF000456">
    <property type="entry name" value="UDP-GlcNAc_acltr"/>
    <property type="match status" value="1"/>
</dbReference>
<dbReference type="PANTHER" id="PTHR43480">
    <property type="entry name" value="ACYL-[ACYL-CARRIER-PROTEIN]--UDP-N-ACETYLGLUCOSAMINE O-ACYLTRANSFERASE"/>
    <property type="match status" value="1"/>
</dbReference>
<dbReference type="SUPFAM" id="SSF51161">
    <property type="entry name" value="Trimeric LpxA-like enzymes"/>
    <property type="match status" value="1"/>
</dbReference>
<dbReference type="NCBIfam" id="NF003657">
    <property type="entry name" value="PRK05289.1"/>
    <property type="match status" value="1"/>
</dbReference>
<feature type="domain" description="UDP N-acetylglucosamine O-acyltransferase C-terminal" evidence="7">
    <location>
        <begin position="195"/>
        <end position="276"/>
    </location>
</feature>
<comment type="subunit">
    <text evidence="6">Homotrimer.</text>
</comment>
<dbReference type="HAMAP" id="MF_00387">
    <property type="entry name" value="LpxA"/>
    <property type="match status" value="1"/>
</dbReference>
<dbReference type="GO" id="GO:0008780">
    <property type="term" value="F:acyl-[acyl-carrier-protein]-UDP-N-acetylglucosamine O-acyltransferase activity"/>
    <property type="evidence" value="ECO:0007669"/>
    <property type="project" value="UniProtKB-UniRule"/>
</dbReference>
<evidence type="ECO:0000313" key="9">
    <source>
        <dbReference type="Proteomes" id="UP000332515"/>
    </source>
</evidence>
<reference evidence="8 9" key="1">
    <citation type="submission" date="2019-09" db="EMBL/GenBank/DDBJ databases">
        <title>Segnochrobactrum spirostomi gen. nov., sp. nov., isolated from the ciliate Spirostomum cf. yagiui and description of a novel family, Segnochrobactraceae fam. nov. within the order Rhizobiales of the class Alphaproteobacteria.</title>
        <authorList>
            <person name="Akter S."/>
            <person name="Shazib S.U.A."/>
            <person name="Shin M.K."/>
        </authorList>
    </citation>
    <scope>NUCLEOTIDE SEQUENCE [LARGE SCALE GENOMIC DNA]</scope>
    <source>
        <strain evidence="8 9">Sp-1</strain>
    </source>
</reference>
<organism evidence="8 9">
    <name type="scientific">Segnochrobactrum spirostomi</name>
    <dbReference type="NCBI Taxonomy" id="2608987"/>
    <lineage>
        <taxon>Bacteria</taxon>
        <taxon>Pseudomonadati</taxon>
        <taxon>Pseudomonadota</taxon>
        <taxon>Alphaproteobacteria</taxon>
        <taxon>Hyphomicrobiales</taxon>
        <taxon>Segnochrobactraceae</taxon>
        <taxon>Segnochrobactrum</taxon>
    </lineage>
</organism>
<dbReference type="GO" id="GO:0005737">
    <property type="term" value="C:cytoplasm"/>
    <property type="evidence" value="ECO:0007669"/>
    <property type="project" value="UniProtKB-SubCell"/>
</dbReference>
<dbReference type="Gene3D" id="1.20.1180.10">
    <property type="entry name" value="Udp N-acetylglucosamine O-acyltransferase, C-terminal domain"/>
    <property type="match status" value="1"/>
</dbReference>
<protein>
    <recommendedName>
        <fullName evidence="6">Acyl-[acyl-carrier-protein]--UDP-N-acetylglucosamine O-acyltransferase</fullName>
        <shortName evidence="6">UDP-N-acetylglucosamine acyltransferase</shortName>
        <ecNumber evidence="6">2.3.1.129</ecNumber>
    </recommendedName>
</protein>
<comment type="similarity">
    <text evidence="6">Belongs to the transferase hexapeptide repeat family. LpxA subfamily.</text>
</comment>
<keyword evidence="1 6" id="KW-0444">Lipid biosynthesis</keyword>
<dbReference type="InterPro" id="IPR010137">
    <property type="entry name" value="Lipid_A_LpxA"/>
</dbReference>
<keyword evidence="6" id="KW-0677">Repeat</keyword>
<comment type="function">
    <text evidence="6">Involved in the biosynthesis of lipid A, a phosphorylated glycolipid that anchors the lipopolysaccharide to the outer membrane of the cell.</text>
</comment>
<dbReference type="Gene3D" id="2.160.10.10">
    <property type="entry name" value="Hexapeptide repeat proteins"/>
    <property type="match status" value="1"/>
</dbReference>
<comment type="subcellular location">
    <subcellularLocation>
        <location evidence="6">Cytoplasm</location>
    </subcellularLocation>
</comment>
<evidence type="ECO:0000256" key="6">
    <source>
        <dbReference type="HAMAP-Rule" id="MF_00387"/>
    </source>
</evidence>
<dbReference type="AlphaFoldDB" id="A0A6A7XZ32"/>
<dbReference type="PANTHER" id="PTHR43480:SF1">
    <property type="entry name" value="ACYL-[ACYL-CARRIER-PROTEIN]--UDP-N-ACETYLGLUCOSAMINE O-ACYLTRANSFERASE, MITOCHONDRIAL-RELATED"/>
    <property type="match status" value="1"/>
</dbReference>
<evidence type="ECO:0000256" key="1">
    <source>
        <dbReference type="ARBA" id="ARBA00022516"/>
    </source>
</evidence>
<keyword evidence="6" id="KW-0963">Cytoplasm</keyword>
<keyword evidence="3 6" id="KW-0808">Transferase</keyword>
<dbReference type="EC" id="2.3.1.129" evidence="6"/>
<dbReference type="UniPathway" id="UPA00359">
    <property type="reaction ID" value="UER00477"/>
</dbReference>
<keyword evidence="2 6" id="KW-0441">Lipid A biosynthesis</keyword>
<proteinExistence type="inferred from homology"/>
<dbReference type="Proteomes" id="UP000332515">
    <property type="component" value="Unassembled WGS sequence"/>
</dbReference>
<comment type="caution">
    <text evidence="8">The sequence shown here is derived from an EMBL/GenBank/DDBJ whole genome shotgun (WGS) entry which is preliminary data.</text>
</comment>
<dbReference type="CDD" id="cd03351">
    <property type="entry name" value="LbH_UDP-GlcNAc_AT"/>
    <property type="match status" value="1"/>
</dbReference>
<evidence type="ECO:0000256" key="3">
    <source>
        <dbReference type="ARBA" id="ARBA00022679"/>
    </source>
</evidence>
<keyword evidence="4 6" id="KW-0443">Lipid metabolism</keyword>
<dbReference type="NCBIfam" id="TIGR01852">
    <property type="entry name" value="lipid_A_lpxA"/>
    <property type="match status" value="1"/>
</dbReference>
<dbReference type="GO" id="GO:0009245">
    <property type="term" value="P:lipid A biosynthetic process"/>
    <property type="evidence" value="ECO:0007669"/>
    <property type="project" value="UniProtKB-UniRule"/>
</dbReference>
<keyword evidence="5 6" id="KW-0012">Acyltransferase</keyword>
<dbReference type="InterPro" id="IPR011004">
    <property type="entry name" value="Trimer_LpxA-like_sf"/>
</dbReference>
<dbReference type="GO" id="GO:0016020">
    <property type="term" value="C:membrane"/>
    <property type="evidence" value="ECO:0007669"/>
    <property type="project" value="GOC"/>
</dbReference>
<evidence type="ECO:0000256" key="2">
    <source>
        <dbReference type="ARBA" id="ARBA00022556"/>
    </source>
</evidence>